<keyword evidence="3" id="KW-1185">Reference proteome</keyword>
<dbReference type="EMBL" id="JAPTSV010000006">
    <property type="protein sequence ID" value="KAJ1526565.1"/>
    <property type="molecule type" value="Genomic_DNA"/>
</dbReference>
<comment type="caution">
    <text evidence="2">The sequence shown here is derived from an EMBL/GenBank/DDBJ whole genome shotgun (WGS) entry which is preliminary data.</text>
</comment>
<gene>
    <name evidence="2" type="ORF">ONE63_008152</name>
</gene>
<evidence type="ECO:0000256" key="1">
    <source>
        <dbReference type="SAM" id="MobiDB-lite"/>
    </source>
</evidence>
<dbReference type="Pfam" id="PF02958">
    <property type="entry name" value="EcKL"/>
    <property type="match status" value="1"/>
</dbReference>
<sequence>MCKTMPNKAAAGSFKDLIFLAEGFMYQTVLPAFAEVAKLEAPLPWPRCLRAAVAGPSPPLLVLGDLRPEGFRMVNRREPLDHHHCRLALTQLARFHGASMALKHRKPDVLKVIHDRLGGPEENVQMKELFTHFFAAAKSAPGMYAPCGIWNFNGSSGAGGGGGAKASPPLKKKLKSGPLGPGPFGARTAGPSAVDAVDTIWPRRVLLLR</sequence>
<dbReference type="AlphaFoldDB" id="A0AAV7XPG9"/>
<dbReference type="InterPro" id="IPR011009">
    <property type="entry name" value="Kinase-like_dom_sf"/>
</dbReference>
<name>A0AAV7XPG9_9NEOP</name>
<organism evidence="2 3">
    <name type="scientific">Megalurothrips usitatus</name>
    <name type="common">bean blossom thrips</name>
    <dbReference type="NCBI Taxonomy" id="439358"/>
    <lineage>
        <taxon>Eukaryota</taxon>
        <taxon>Metazoa</taxon>
        <taxon>Ecdysozoa</taxon>
        <taxon>Arthropoda</taxon>
        <taxon>Hexapoda</taxon>
        <taxon>Insecta</taxon>
        <taxon>Pterygota</taxon>
        <taxon>Neoptera</taxon>
        <taxon>Paraneoptera</taxon>
        <taxon>Thysanoptera</taxon>
        <taxon>Terebrantia</taxon>
        <taxon>Thripoidea</taxon>
        <taxon>Thripidae</taxon>
        <taxon>Megalurothrips</taxon>
    </lineage>
</organism>
<dbReference type="Proteomes" id="UP001075354">
    <property type="component" value="Chromosome 6"/>
</dbReference>
<feature type="region of interest" description="Disordered" evidence="1">
    <location>
        <begin position="158"/>
        <end position="188"/>
    </location>
</feature>
<dbReference type="InterPro" id="IPR004119">
    <property type="entry name" value="EcKL"/>
</dbReference>
<reference evidence="2" key="1">
    <citation type="submission" date="2022-12" db="EMBL/GenBank/DDBJ databases">
        <title>Chromosome-level genome assembly of the bean flower thrips Megalurothrips usitatus.</title>
        <authorList>
            <person name="Ma L."/>
            <person name="Liu Q."/>
            <person name="Li H."/>
            <person name="Cai W."/>
        </authorList>
    </citation>
    <scope>NUCLEOTIDE SEQUENCE</scope>
    <source>
        <strain evidence="2">Cailab_2022a</strain>
    </source>
</reference>
<proteinExistence type="predicted"/>
<protein>
    <recommendedName>
        <fullName evidence="4">CHK kinase-like domain-containing protein</fullName>
    </recommendedName>
</protein>
<evidence type="ECO:0000313" key="3">
    <source>
        <dbReference type="Proteomes" id="UP001075354"/>
    </source>
</evidence>
<dbReference type="SUPFAM" id="SSF56112">
    <property type="entry name" value="Protein kinase-like (PK-like)"/>
    <property type="match status" value="1"/>
</dbReference>
<dbReference type="PANTHER" id="PTHR11012">
    <property type="entry name" value="PROTEIN KINASE-LIKE DOMAIN-CONTAINING"/>
    <property type="match status" value="1"/>
</dbReference>
<dbReference type="PANTHER" id="PTHR11012:SF30">
    <property type="entry name" value="PROTEIN KINASE-LIKE DOMAIN-CONTAINING"/>
    <property type="match status" value="1"/>
</dbReference>
<evidence type="ECO:0000313" key="2">
    <source>
        <dbReference type="EMBL" id="KAJ1526565.1"/>
    </source>
</evidence>
<accession>A0AAV7XPG9</accession>
<evidence type="ECO:0008006" key="4">
    <source>
        <dbReference type="Google" id="ProtNLM"/>
    </source>
</evidence>